<feature type="chain" id="PRO_5045545741" evidence="1">
    <location>
        <begin position="19"/>
        <end position="333"/>
    </location>
</feature>
<keyword evidence="1" id="KW-0732">Signal</keyword>
<proteinExistence type="predicted"/>
<accession>A0ABZ2K6K3</accession>
<dbReference type="SUPFAM" id="SSF69304">
    <property type="entry name" value="Tricorn protease N-terminal domain"/>
    <property type="match status" value="2"/>
</dbReference>
<reference evidence="2 3" key="1">
    <citation type="submission" date="2021-12" db="EMBL/GenBank/DDBJ databases">
        <title>Discovery of the Pendulisporaceae a myxobacterial family with distinct sporulation behavior and unique specialized metabolism.</title>
        <authorList>
            <person name="Garcia R."/>
            <person name="Popoff A."/>
            <person name="Bader C.D."/>
            <person name="Loehr J."/>
            <person name="Walesch S."/>
            <person name="Walt C."/>
            <person name="Boldt J."/>
            <person name="Bunk B."/>
            <person name="Haeckl F.J.F.P.J."/>
            <person name="Gunesch A.P."/>
            <person name="Birkelbach J."/>
            <person name="Nuebel U."/>
            <person name="Pietschmann T."/>
            <person name="Bach T."/>
            <person name="Mueller R."/>
        </authorList>
    </citation>
    <scope>NUCLEOTIDE SEQUENCE [LARGE SCALE GENOMIC DNA]</scope>
    <source>
        <strain evidence="2 3">MSr12523</strain>
    </source>
</reference>
<evidence type="ECO:0000256" key="1">
    <source>
        <dbReference type="SAM" id="SignalP"/>
    </source>
</evidence>
<keyword evidence="3" id="KW-1185">Reference proteome</keyword>
<protein>
    <submittedName>
        <fullName evidence="2">Uncharacterized protein</fullName>
    </submittedName>
</protein>
<organism evidence="2 3">
    <name type="scientific">Pendulispora brunnea</name>
    <dbReference type="NCBI Taxonomy" id="2905690"/>
    <lineage>
        <taxon>Bacteria</taxon>
        <taxon>Pseudomonadati</taxon>
        <taxon>Myxococcota</taxon>
        <taxon>Myxococcia</taxon>
        <taxon>Myxococcales</taxon>
        <taxon>Sorangiineae</taxon>
        <taxon>Pendulisporaceae</taxon>
        <taxon>Pendulispora</taxon>
    </lineage>
</organism>
<dbReference type="EMBL" id="CP089982">
    <property type="protein sequence ID" value="WXA94304.1"/>
    <property type="molecule type" value="Genomic_DNA"/>
</dbReference>
<dbReference type="RefSeq" id="WP_394844905.1">
    <property type="nucleotide sequence ID" value="NZ_CP089982.1"/>
</dbReference>
<sequence length="333" mass="35204">MKSARIFLILIVASGCSAASSLEDEREGEQKASPSVQTTAGVLATPELIASQVPAFVWKLDGADFFFTGGGDASPTDIVGRMPVGGGTYTALASGQPVGWGIATDSEKIFWGGLGYVRTMPKAGGIPTTLWAEDNQYGTWLATDGTTVFFTTRENSGGNRLRRVPIAGGTSQVLYETTSTTDLTELGLDTNNVYTAYRRDFLRIPKGGGTPTVVASFNEEPCRIHYDGAVAFLNLGNTIARLPLAGGTPLTVFDGTVDGKTVYGCLSLAADANNLYFSAYTEPFTVEGIFKVAKTGGAAVQIAAGQKTIYNMGVDAKYVYWSTGSAEVFRIPK</sequence>
<feature type="signal peptide" evidence="1">
    <location>
        <begin position="1"/>
        <end position="18"/>
    </location>
</feature>
<evidence type="ECO:0000313" key="3">
    <source>
        <dbReference type="Proteomes" id="UP001379533"/>
    </source>
</evidence>
<evidence type="ECO:0000313" key="2">
    <source>
        <dbReference type="EMBL" id="WXA94304.1"/>
    </source>
</evidence>
<name>A0ABZ2K6K3_9BACT</name>
<dbReference type="Proteomes" id="UP001379533">
    <property type="component" value="Chromosome"/>
</dbReference>
<dbReference type="PROSITE" id="PS51257">
    <property type="entry name" value="PROKAR_LIPOPROTEIN"/>
    <property type="match status" value="1"/>
</dbReference>
<gene>
    <name evidence="2" type="ORF">LZC95_48650</name>
</gene>